<keyword evidence="4" id="KW-0812">Transmembrane</keyword>
<dbReference type="PANTHER" id="PTHR13610">
    <property type="entry name" value="METHYLTRANSFERASE DOMAIN-CONTAINING PROTEIN"/>
    <property type="match status" value="1"/>
</dbReference>
<evidence type="ECO:0000256" key="4">
    <source>
        <dbReference type="SAM" id="Phobius"/>
    </source>
</evidence>
<evidence type="ECO:0000256" key="3">
    <source>
        <dbReference type="ARBA" id="ARBA00022691"/>
    </source>
</evidence>
<proteinExistence type="predicted"/>
<protein>
    <submittedName>
        <fullName evidence="5">Class I SAM-dependent methyltransferase</fullName>
    </submittedName>
</protein>
<feature type="transmembrane region" description="Helical" evidence="4">
    <location>
        <begin position="93"/>
        <end position="116"/>
    </location>
</feature>
<dbReference type="PANTHER" id="PTHR13610:SF9">
    <property type="entry name" value="FI06469P"/>
    <property type="match status" value="1"/>
</dbReference>
<keyword evidence="4" id="KW-1133">Transmembrane helix</keyword>
<evidence type="ECO:0000256" key="1">
    <source>
        <dbReference type="ARBA" id="ARBA00022603"/>
    </source>
</evidence>
<keyword evidence="4" id="KW-0472">Membrane</keyword>
<organism evidence="5 6">
    <name type="scientific">Leeia speluncae</name>
    <dbReference type="NCBI Taxonomy" id="2884804"/>
    <lineage>
        <taxon>Bacteria</taxon>
        <taxon>Pseudomonadati</taxon>
        <taxon>Pseudomonadota</taxon>
        <taxon>Betaproteobacteria</taxon>
        <taxon>Neisseriales</taxon>
        <taxon>Leeiaceae</taxon>
        <taxon>Leeia</taxon>
    </lineage>
</organism>
<evidence type="ECO:0000256" key="2">
    <source>
        <dbReference type="ARBA" id="ARBA00022679"/>
    </source>
</evidence>
<dbReference type="Proteomes" id="UP001165395">
    <property type="component" value="Unassembled WGS sequence"/>
</dbReference>
<gene>
    <name evidence="5" type="ORF">LIN78_08615</name>
</gene>
<keyword evidence="2" id="KW-0808">Transferase</keyword>
<feature type="transmembrane region" description="Helical" evidence="4">
    <location>
        <begin position="54"/>
        <end position="72"/>
    </location>
</feature>
<keyword evidence="6" id="KW-1185">Reference proteome</keyword>
<sequence length="281" mass="32143">MSKQRVSKASTDNESAARQRFLLLGLRFSILVVVSLFFAGFLLTSFAIKEWQPWFLSLFYVCISLILGRFFLPNRVWLTIAILFYPTYLIGKQWPLLALFSFFCLSVLTLLMGQAWRGRVPLFLTSRGMLSQLASLIPQGKVKIAELGSGTGSVVEAMCLANPEAMIDGYELAWIPRWISYCRFAKQPNIRILNQDFMMTDWSCYDVIYVFQSPLVMEAIWKKALTEMHANSILISNSFEVPGVTATQEFSIAGGRQNKLLMWKMGSYKDHIHGNRRQDKF</sequence>
<name>A0ABS8D5W9_9NEIS</name>
<dbReference type="Gene3D" id="3.40.50.150">
    <property type="entry name" value="Vaccinia Virus protein VP39"/>
    <property type="match status" value="1"/>
</dbReference>
<dbReference type="EMBL" id="JAJBZT010000004">
    <property type="protein sequence ID" value="MCB6183609.1"/>
    <property type="molecule type" value="Genomic_DNA"/>
</dbReference>
<dbReference type="InterPro" id="IPR029063">
    <property type="entry name" value="SAM-dependent_MTases_sf"/>
</dbReference>
<dbReference type="RefSeq" id="WP_227180389.1">
    <property type="nucleotide sequence ID" value="NZ_JAJBZT010000004.1"/>
</dbReference>
<accession>A0ABS8D5W9</accession>
<dbReference type="GO" id="GO:0032259">
    <property type="term" value="P:methylation"/>
    <property type="evidence" value="ECO:0007669"/>
    <property type="project" value="UniProtKB-KW"/>
</dbReference>
<evidence type="ECO:0000313" key="6">
    <source>
        <dbReference type="Proteomes" id="UP001165395"/>
    </source>
</evidence>
<reference evidence="5" key="1">
    <citation type="submission" date="2021-10" db="EMBL/GenBank/DDBJ databases">
        <title>The complete genome sequence of Leeia sp. TBRC 13508.</title>
        <authorList>
            <person name="Charoenyingcharoen P."/>
            <person name="Yukphan P."/>
        </authorList>
    </citation>
    <scope>NUCLEOTIDE SEQUENCE</scope>
    <source>
        <strain evidence="5">TBRC 13508</strain>
    </source>
</reference>
<evidence type="ECO:0000313" key="5">
    <source>
        <dbReference type="EMBL" id="MCB6183609.1"/>
    </source>
</evidence>
<dbReference type="SUPFAM" id="SSF53335">
    <property type="entry name" value="S-adenosyl-L-methionine-dependent methyltransferases"/>
    <property type="match status" value="1"/>
</dbReference>
<keyword evidence="1 5" id="KW-0489">Methyltransferase</keyword>
<feature type="transmembrane region" description="Helical" evidence="4">
    <location>
        <begin position="21"/>
        <end position="48"/>
    </location>
</feature>
<keyword evidence="3" id="KW-0949">S-adenosyl-L-methionine</keyword>
<comment type="caution">
    <text evidence="5">The sequence shown here is derived from an EMBL/GenBank/DDBJ whole genome shotgun (WGS) entry which is preliminary data.</text>
</comment>
<dbReference type="GO" id="GO:0008168">
    <property type="term" value="F:methyltransferase activity"/>
    <property type="evidence" value="ECO:0007669"/>
    <property type="project" value="UniProtKB-KW"/>
</dbReference>
<dbReference type="InterPro" id="IPR026170">
    <property type="entry name" value="FAM173A/B"/>
</dbReference>